<gene>
    <name evidence="1" type="ORF">ACFPFU_23670</name>
</gene>
<keyword evidence="2" id="KW-1185">Reference proteome</keyword>
<evidence type="ECO:0000313" key="1">
    <source>
        <dbReference type="EMBL" id="MFC4874723.1"/>
    </source>
</evidence>
<comment type="caution">
    <text evidence="1">The sequence shown here is derived from an EMBL/GenBank/DDBJ whole genome shotgun (WGS) entry which is preliminary data.</text>
</comment>
<name>A0ABV9T7Y3_9BACT</name>
<dbReference type="Proteomes" id="UP001595818">
    <property type="component" value="Unassembled WGS sequence"/>
</dbReference>
<protein>
    <submittedName>
        <fullName evidence="1">Uncharacterized protein</fullName>
    </submittedName>
</protein>
<dbReference type="InterPro" id="IPR011044">
    <property type="entry name" value="Quino_amine_DH_bsu"/>
</dbReference>
<organism evidence="1 2">
    <name type="scientific">Negadavirga shengliensis</name>
    <dbReference type="NCBI Taxonomy" id="1389218"/>
    <lineage>
        <taxon>Bacteria</taxon>
        <taxon>Pseudomonadati</taxon>
        <taxon>Bacteroidota</taxon>
        <taxon>Cytophagia</taxon>
        <taxon>Cytophagales</taxon>
        <taxon>Cyclobacteriaceae</taxon>
        <taxon>Negadavirga</taxon>
    </lineage>
</organism>
<dbReference type="EMBL" id="JBHSJJ010000021">
    <property type="protein sequence ID" value="MFC4874723.1"/>
    <property type="molecule type" value="Genomic_DNA"/>
</dbReference>
<dbReference type="RefSeq" id="WP_377068844.1">
    <property type="nucleotide sequence ID" value="NZ_JBHSJJ010000021.1"/>
</dbReference>
<proteinExistence type="predicted"/>
<accession>A0ABV9T7Y3</accession>
<sequence>MKVFEGEHQHSYSAYGERSGTNKHLEARRYYSGFEMAHDTYNALSCASDGNIYYVLSSESPHTGGKFFVYKPEHDRVEFIADLTEICGEDGLNAIPQGKSHVRFYERKGKLYFSTHVGYYEMIDGMDRLPKNPPDGRQKYPGGHFLAYDLKTKKTEDLAMVGGGEGIVSMTMDTDRGHIYGITWPTGHFVHYDLEKNSLYDLGPVSAMGEAGVPGEDFRSLCRALFVDPADGKVYFSTAEGDIFHYCPVSGKMELEKEIDLRLDYFGQYDPTVPGSMAYNWRMVCWHEPEAVAYGVHGNSGYLFRFDPRRKQIEIVQRITSLPSQRSGMFDQFSYGYLGFGIAPHTHTVYYLTGGPIYENGKRVGGVERIAKGAARGMENLHLVTFDLLNRHYIDHGPIRYTDGSIPTYVNSIAIGQDGYVYALARFAHKGKVIQDLISIPDPLKD</sequence>
<dbReference type="SUPFAM" id="SSF50969">
    <property type="entry name" value="YVTN repeat-like/Quinoprotein amine dehydrogenase"/>
    <property type="match status" value="1"/>
</dbReference>
<evidence type="ECO:0000313" key="2">
    <source>
        <dbReference type="Proteomes" id="UP001595818"/>
    </source>
</evidence>
<reference evidence="2" key="1">
    <citation type="journal article" date="2019" name="Int. J. Syst. Evol. Microbiol.">
        <title>The Global Catalogue of Microorganisms (GCM) 10K type strain sequencing project: providing services to taxonomists for standard genome sequencing and annotation.</title>
        <authorList>
            <consortium name="The Broad Institute Genomics Platform"/>
            <consortium name="The Broad Institute Genome Sequencing Center for Infectious Disease"/>
            <person name="Wu L."/>
            <person name="Ma J."/>
        </authorList>
    </citation>
    <scope>NUCLEOTIDE SEQUENCE [LARGE SCALE GENOMIC DNA]</scope>
    <source>
        <strain evidence="2">CGMCC 4.7466</strain>
    </source>
</reference>